<protein>
    <submittedName>
        <fullName evidence="2">Uncharacterized protein</fullName>
    </submittedName>
</protein>
<dbReference type="RefSeq" id="WP_055684361.1">
    <property type="nucleotide sequence ID" value="NZ_CP113782.1"/>
</dbReference>
<keyword evidence="1" id="KW-0812">Transmembrane</keyword>
<dbReference type="AlphaFoldDB" id="A0A199NVI9"/>
<organism evidence="2 3">
    <name type="scientific">Rothia kristinae</name>
    <dbReference type="NCBI Taxonomy" id="37923"/>
    <lineage>
        <taxon>Bacteria</taxon>
        <taxon>Bacillati</taxon>
        <taxon>Actinomycetota</taxon>
        <taxon>Actinomycetes</taxon>
        <taxon>Micrococcales</taxon>
        <taxon>Micrococcaceae</taxon>
        <taxon>Rothia</taxon>
    </lineage>
</organism>
<proteinExistence type="predicted"/>
<dbReference type="InterPro" id="IPR050445">
    <property type="entry name" value="Bact_polysacc_biosynth/exp"/>
</dbReference>
<sequence>MTIRPAPASAEAVPTAGEQARRVLRRWPTLLLVWGLVLLLALLLGLLTPRSYTASTEVRVDPLSSVVTAAPSAGQKVEIATERKIAASEEVARRAHEQEKRFGTQQLRSHVSVSSDTGTSVLTFEAHAEDAGQAADMADALAQAYLDQRAEDVDQAVDEAVRHLDEQIGGLSPEADEQQVRRLREARAQALAAPRQAGAVITPADQDEHSSSPGLAYYLLAGLIGGFLLGVVAAAVRDRTDPRVAFPDRAAQILDAEVLEADAQDLPEQTALLWRRWGLRPGVQPGSATVLNLPADESIGWLVADSLQETSGAETHHLSLTGVDARTAEELDRSQRLILALSPTTRRRALRRLAAACRRADLEVDAVILLR</sequence>
<reference evidence="2" key="1">
    <citation type="submission" date="2016-06" db="EMBL/GenBank/DDBJ databases">
        <title>Identification of putative biosynthetic pathways for the production of bioactive secondary metabolites by the marine actinomycete Kocuria kristinae RUTW2-3.</title>
        <authorList>
            <person name="Waterworth S.C."/>
            <person name="Walmsley T.A."/>
            <person name="Matongo T."/>
            <person name="Davies-Coleman M.T."/>
            <person name="Dorrington R.A."/>
        </authorList>
    </citation>
    <scope>NUCLEOTIDE SEQUENCE [LARGE SCALE GENOMIC DNA]</scope>
    <source>
        <strain evidence="2">RUTW2-3</strain>
    </source>
</reference>
<comment type="caution">
    <text evidence="2">The sequence shown here is derived from an EMBL/GenBank/DDBJ whole genome shotgun (WGS) entry which is preliminary data.</text>
</comment>
<feature type="transmembrane region" description="Helical" evidence="1">
    <location>
        <begin position="29"/>
        <end position="47"/>
    </location>
</feature>
<feature type="transmembrane region" description="Helical" evidence="1">
    <location>
        <begin position="215"/>
        <end position="236"/>
    </location>
</feature>
<dbReference type="PANTHER" id="PTHR32309">
    <property type="entry name" value="TYROSINE-PROTEIN KINASE"/>
    <property type="match status" value="1"/>
</dbReference>
<gene>
    <name evidence="2" type="ORF">AN277_0200805</name>
</gene>
<keyword evidence="1" id="KW-1133">Transmembrane helix</keyword>
<evidence type="ECO:0000256" key="1">
    <source>
        <dbReference type="SAM" id="Phobius"/>
    </source>
</evidence>
<dbReference type="EMBL" id="LJBJ02000001">
    <property type="protein sequence ID" value="OAX52937.1"/>
    <property type="molecule type" value="Genomic_DNA"/>
</dbReference>
<keyword evidence="3" id="KW-1185">Reference proteome</keyword>
<name>A0A199NVI9_9MICC</name>
<evidence type="ECO:0000313" key="3">
    <source>
        <dbReference type="Proteomes" id="UP000053171"/>
    </source>
</evidence>
<evidence type="ECO:0000313" key="2">
    <source>
        <dbReference type="EMBL" id="OAX52937.1"/>
    </source>
</evidence>
<keyword evidence="1" id="KW-0472">Membrane</keyword>
<dbReference type="STRING" id="37923.BK826_03950"/>
<accession>A0A199NVI9</accession>
<dbReference type="Proteomes" id="UP000053171">
    <property type="component" value="Unassembled WGS sequence"/>
</dbReference>
<dbReference type="PANTHER" id="PTHR32309:SF31">
    <property type="entry name" value="CAPSULAR EXOPOLYSACCHARIDE FAMILY"/>
    <property type="match status" value="1"/>
</dbReference>